<dbReference type="GO" id="GO:0003684">
    <property type="term" value="F:damaged DNA binding"/>
    <property type="evidence" value="ECO:0007669"/>
    <property type="project" value="InterPro"/>
</dbReference>
<feature type="domain" description="UmuC" evidence="9">
    <location>
        <begin position="42"/>
        <end position="374"/>
    </location>
</feature>
<protein>
    <recommendedName>
        <fullName evidence="7">DNA polymerase eta</fullName>
    </recommendedName>
</protein>
<evidence type="ECO:0000313" key="10">
    <source>
        <dbReference type="EMBL" id="OEU08452.1"/>
    </source>
</evidence>
<dbReference type="KEGG" id="fcy:FRACYDRAFT_249724"/>
<evidence type="ECO:0000313" key="11">
    <source>
        <dbReference type="Proteomes" id="UP000095751"/>
    </source>
</evidence>
<comment type="subcellular location">
    <subcellularLocation>
        <location evidence="1">Nucleus</location>
    </subcellularLocation>
</comment>
<name>A0A1E7ER77_9STRA</name>
<dbReference type="PANTHER" id="PTHR45873:SF1">
    <property type="entry name" value="DNA POLYMERASE ETA"/>
    <property type="match status" value="1"/>
</dbReference>
<evidence type="ECO:0000259" key="9">
    <source>
        <dbReference type="PROSITE" id="PS50173"/>
    </source>
</evidence>
<feature type="region of interest" description="Disordered" evidence="8">
    <location>
        <begin position="597"/>
        <end position="639"/>
    </location>
</feature>
<feature type="compositionally biased region" description="Acidic residues" evidence="8">
    <location>
        <begin position="241"/>
        <end position="251"/>
    </location>
</feature>
<dbReference type="Gene3D" id="3.30.1490.100">
    <property type="entry name" value="DNA polymerase, Y-family, little finger domain"/>
    <property type="match status" value="1"/>
</dbReference>
<feature type="region of interest" description="Disordered" evidence="8">
    <location>
        <begin position="107"/>
        <end position="141"/>
    </location>
</feature>
<dbReference type="GO" id="GO:0042276">
    <property type="term" value="P:error-prone translesion synthesis"/>
    <property type="evidence" value="ECO:0007669"/>
    <property type="project" value="TreeGrafter"/>
</dbReference>
<evidence type="ECO:0000256" key="6">
    <source>
        <dbReference type="ARBA" id="ARBA00023242"/>
    </source>
</evidence>
<evidence type="ECO:0000256" key="1">
    <source>
        <dbReference type="ARBA" id="ARBA00004123"/>
    </source>
</evidence>
<dbReference type="EMBL" id="KV784380">
    <property type="protein sequence ID" value="OEU08452.1"/>
    <property type="molecule type" value="Genomic_DNA"/>
</dbReference>
<keyword evidence="4" id="KW-0227">DNA damage</keyword>
<dbReference type="GO" id="GO:0046872">
    <property type="term" value="F:metal ion binding"/>
    <property type="evidence" value="ECO:0007669"/>
    <property type="project" value="UniProtKB-KW"/>
</dbReference>
<evidence type="ECO:0000256" key="7">
    <source>
        <dbReference type="ARBA" id="ARBA00044975"/>
    </source>
</evidence>
<dbReference type="GO" id="GO:0005657">
    <property type="term" value="C:replication fork"/>
    <property type="evidence" value="ECO:0007669"/>
    <property type="project" value="TreeGrafter"/>
</dbReference>
<dbReference type="Gene3D" id="3.30.70.270">
    <property type="match status" value="1"/>
</dbReference>
<gene>
    <name evidence="10" type="primary">PolI-a</name>
    <name evidence="10" type="ORF">FRACYDRAFT_249724</name>
</gene>
<dbReference type="SUPFAM" id="SSF100879">
    <property type="entry name" value="Lesion bypass DNA polymerase (Y-family), little finger domain"/>
    <property type="match status" value="1"/>
</dbReference>
<dbReference type="Pfam" id="PF00817">
    <property type="entry name" value="IMS"/>
    <property type="match status" value="1"/>
</dbReference>
<evidence type="ECO:0000256" key="2">
    <source>
        <dbReference type="ARBA" id="ARBA00022679"/>
    </source>
</evidence>
<sequence length="731" mass="82338">MSQANTNPQRTSVAARHLVRQREQEHQRAASNNINHPHSRCILLFDMDCFYAQCERVRLGLPLDVKLCLFQWNSVLAVTYPAREYGIKRGDSWDDVAKKYKEENTVKNKENEDIEGDDCDKNEIMSNNQNDDDDDDDDTTHDIEANFRKVYALSRDEQLKCQREENGVRHFHSSGKASLERYRLASIRIFSVVLESLQERVTRQTGYSFVLEKASVDEFYLDLTDYCYQTGNDKNSKYGNDEDDAVDTMDDTENRKQGDSDIDRKNDLEDVIKDEVLNKTIVAGQMNPGYNQQQHNETDDIGIALNRACQVSNWIREDIWKILGFTMSCGISTNKTMAKLTASYGKPNGQAVLYPRFFPDILRTTKITKVRSFGGKLGKTVLTILLQHMKQQQQQQQQSNISNITIKDLSATATMTDLNQIPLPFLLQSKLLSQETAHFVFQASQGIDREAVKNTTGALVKSITAFKTFPATRSHTDIFDVWLKMLSKEILGRVAQDTARNNRYPKSCTLNYTYFTKSQRQSRSLRLTFPSEREAITQKSGYLVAQATSKLIPILKNHPLRGIGLSVSNFESKRDESMPSIQSFFSAMTPSSSVPLVCSTSSSDSSSNKKKGIAGKAHDGGENCSEISNGENATEIREKSQVVTATTKLSTYKRGSSAMITSSSAGTRLTQNRSSSAVRTLPVDDGDLNLAKQLQASFDRENYVLSTANRRQRGDSKAKSRRIDTFFAKQG</sequence>
<dbReference type="OrthoDB" id="447129at2759"/>
<dbReference type="GO" id="GO:0005634">
    <property type="term" value="C:nucleus"/>
    <property type="evidence" value="ECO:0007669"/>
    <property type="project" value="UniProtKB-SubCell"/>
</dbReference>
<dbReference type="PANTHER" id="PTHR45873">
    <property type="entry name" value="DNA POLYMERASE ETA"/>
    <property type="match status" value="1"/>
</dbReference>
<reference evidence="10 11" key="1">
    <citation type="submission" date="2016-09" db="EMBL/GenBank/DDBJ databases">
        <title>Extensive genetic diversity and differential bi-allelic expression allows diatom success in the polar Southern Ocean.</title>
        <authorList>
            <consortium name="DOE Joint Genome Institute"/>
            <person name="Mock T."/>
            <person name="Otillar R.P."/>
            <person name="Strauss J."/>
            <person name="Dupont C."/>
            <person name="Frickenhaus S."/>
            <person name="Maumus F."/>
            <person name="Mcmullan M."/>
            <person name="Sanges R."/>
            <person name="Schmutz J."/>
            <person name="Toseland A."/>
            <person name="Valas R."/>
            <person name="Veluchamy A."/>
            <person name="Ward B.J."/>
            <person name="Allen A."/>
            <person name="Barry K."/>
            <person name="Falciatore A."/>
            <person name="Ferrante M."/>
            <person name="Fortunato A.E."/>
            <person name="Gloeckner G."/>
            <person name="Gruber A."/>
            <person name="Hipkin R."/>
            <person name="Janech M."/>
            <person name="Kroth P."/>
            <person name="Leese F."/>
            <person name="Lindquist E."/>
            <person name="Lyon B.R."/>
            <person name="Martin J."/>
            <person name="Mayer C."/>
            <person name="Parker M."/>
            <person name="Quesneville H."/>
            <person name="Raymond J."/>
            <person name="Uhlig C."/>
            <person name="Valentin K.U."/>
            <person name="Worden A.Z."/>
            <person name="Armbrust E.V."/>
            <person name="Bowler C."/>
            <person name="Green B."/>
            <person name="Moulton V."/>
            <person name="Van Oosterhout C."/>
            <person name="Grigoriev I."/>
        </authorList>
    </citation>
    <scope>NUCLEOTIDE SEQUENCE [LARGE SCALE GENOMIC DNA]</scope>
    <source>
        <strain evidence="10 11">CCMP1102</strain>
    </source>
</reference>
<dbReference type="InParanoid" id="A0A1E7ER77"/>
<evidence type="ECO:0000256" key="8">
    <source>
        <dbReference type="SAM" id="MobiDB-lite"/>
    </source>
</evidence>
<dbReference type="InterPro" id="IPR043502">
    <property type="entry name" value="DNA/RNA_pol_sf"/>
</dbReference>
<feature type="compositionally biased region" description="Basic and acidic residues" evidence="8">
    <location>
        <begin position="712"/>
        <end position="724"/>
    </location>
</feature>
<dbReference type="InterPro" id="IPR001126">
    <property type="entry name" value="UmuC"/>
</dbReference>
<dbReference type="Pfam" id="PF11799">
    <property type="entry name" value="IMS_C"/>
    <property type="match status" value="1"/>
</dbReference>
<dbReference type="PROSITE" id="PS50173">
    <property type="entry name" value="UMUC"/>
    <property type="match status" value="1"/>
</dbReference>
<dbReference type="GO" id="GO:0009314">
    <property type="term" value="P:response to radiation"/>
    <property type="evidence" value="ECO:0007669"/>
    <property type="project" value="TreeGrafter"/>
</dbReference>
<dbReference type="InterPro" id="IPR043128">
    <property type="entry name" value="Rev_trsase/Diguanyl_cyclase"/>
</dbReference>
<evidence type="ECO:0000256" key="4">
    <source>
        <dbReference type="ARBA" id="ARBA00022763"/>
    </source>
</evidence>
<dbReference type="Gene3D" id="3.40.1170.60">
    <property type="match status" value="1"/>
</dbReference>
<keyword evidence="3" id="KW-0479">Metal-binding</keyword>
<evidence type="ECO:0000256" key="3">
    <source>
        <dbReference type="ARBA" id="ARBA00022723"/>
    </source>
</evidence>
<dbReference type="GO" id="GO:0035861">
    <property type="term" value="C:site of double-strand break"/>
    <property type="evidence" value="ECO:0007669"/>
    <property type="project" value="TreeGrafter"/>
</dbReference>
<keyword evidence="6" id="KW-0539">Nucleus</keyword>
<dbReference type="PIRSF" id="PIRSF036603">
    <property type="entry name" value="DPol_eta"/>
    <property type="match status" value="1"/>
</dbReference>
<dbReference type="Proteomes" id="UP000095751">
    <property type="component" value="Unassembled WGS sequence"/>
</dbReference>
<feature type="region of interest" description="Disordered" evidence="8">
    <location>
        <begin position="708"/>
        <end position="731"/>
    </location>
</feature>
<dbReference type="InterPro" id="IPR036775">
    <property type="entry name" value="DNA_pol_Y-fam_lit_finger_sf"/>
</dbReference>
<dbReference type="SUPFAM" id="SSF56672">
    <property type="entry name" value="DNA/RNA polymerases"/>
    <property type="match status" value="1"/>
</dbReference>
<organism evidence="10 11">
    <name type="scientific">Fragilariopsis cylindrus CCMP1102</name>
    <dbReference type="NCBI Taxonomy" id="635003"/>
    <lineage>
        <taxon>Eukaryota</taxon>
        <taxon>Sar</taxon>
        <taxon>Stramenopiles</taxon>
        <taxon>Ochrophyta</taxon>
        <taxon>Bacillariophyta</taxon>
        <taxon>Bacillariophyceae</taxon>
        <taxon>Bacillariophycidae</taxon>
        <taxon>Bacillariales</taxon>
        <taxon>Bacillariaceae</taxon>
        <taxon>Fragilariopsis</taxon>
    </lineage>
</organism>
<proteinExistence type="predicted"/>
<dbReference type="GO" id="GO:0003887">
    <property type="term" value="F:DNA-directed DNA polymerase activity"/>
    <property type="evidence" value="ECO:0007669"/>
    <property type="project" value="TreeGrafter"/>
</dbReference>
<keyword evidence="11" id="KW-1185">Reference proteome</keyword>
<feature type="region of interest" description="Disordered" evidence="8">
    <location>
        <begin position="232"/>
        <end position="265"/>
    </location>
</feature>
<keyword evidence="5" id="KW-0234">DNA repair</keyword>
<dbReference type="InterPro" id="IPR017961">
    <property type="entry name" value="DNA_pol_Y-fam_little_finger"/>
</dbReference>
<dbReference type="InterPro" id="IPR052230">
    <property type="entry name" value="DNA_polymerase_eta"/>
</dbReference>
<evidence type="ECO:0000256" key="5">
    <source>
        <dbReference type="ARBA" id="ARBA00023204"/>
    </source>
</evidence>
<feature type="compositionally biased region" description="Basic and acidic residues" evidence="8">
    <location>
        <begin position="252"/>
        <end position="265"/>
    </location>
</feature>
<dbReference type="AlphaFoldDB" id="A0A1E7ER77"/>
<accession>A0A1E7ER77</accession>
<dbReference type="Gene3D" id="1.10.150.20">
    <property type="entry name" value="5' to 3' exonuclease, C-terminal subdomain"/>
    <property type="match status" value="1"/>
</dbReference>
<dbReference type="GO" id="GO:0006281">
    <property type="term" value="P:DNA repair"/>
    <property type="evidence" value="ECO:0007669"/>
    <property type="project" value="UniProtKB-KW"/>
</dbReference>
<keyword evidence="2" id="KW-0808">Transferase</keyword>
<feature type="compositionally biased region" description="Acidic residues" evidence="8">
    <location>
        <begin position="130"/>
        <end position="139"/>
    </location>
</feature>
<feature type="compositionally biased region" description="Low complexity" evidence="8">
    <location>
        <begin position="597"/>
        <end position="606"/>
    </location>
</feature>